<keyword evidence="2" id="KW-1185">Reference proteome</keyword>
<dbReference type="AlphaFoldDB" id="B3M400"/>
<proteinExistence type="predicted"/>
<sequence length="161" mass="17995">MSFAQFPQFFVRMSSRDGKRKVMKVFQNPLYINEVLSAAKEFGIVGKYLLSAEDNAIIADVETLRYFIRKGHTIIVAENLESIDHITLEEIGESQTEDEHHVPGGQNGLSEAKQELFCQAKKLSAQFVNVMGAFTSFIKELGKMEDQKSAAFQAGLINMGN</sequence>
<protein>
    <submittedName>
        <fullName evidence="1">Uncharacterized protein</fullName>
    </submittedName>
</protein>
<accession>B3M400</accession>
<evidence type="ECO:0000313" key="2">
    <source>
        <dbReference type="Proteomes" id="UP000007801"/>
    </source>
</evidence>
<dbReference type="Proteomes" id="UP000007801">
    <property type="component" value="Unassembled WGS sequence"/>
</dbReference>
<gene>
    <name evidence="1" type="primary">Dana\GF25263</name>
    <name evidence="1" type="synonym">dana_GLEANR_9940</name>
    <name evidence="1" type="ORF">GF25263</name>
</gene>
<dbReference type="InParanoid" id="B3M400"/>
<dbReference type="OrthoDB" id="7850002at2759"/>
<organism evidence="1 2">
    <name type="scientific">Drosophila ananassae</name>
    <name type="common">Fruit fly</name>
    <dbReference type="NCBI Taxonomy" id="7217"/>
    <lineage>
        <taxon>Eukaryota</taxon>
        <taxon>Metazoa</taxon>
        <taxon>Ecdysozoa</taxon>
        <taxon>Arthropoda</taxon>
        <taxon>Hexapoda</taxon>
        <taxon>Insecta</taxon>
        <taxon>Pterygota</taxon>
        <taxon>Neoptera</taxon>
        <taxon>Endopterygota</taxon>
        <taxon>Diptera</taxon>
        <taxon>Brachycera</taxon>
        <taxon>Muscomorpha</taxon>
        <taxon>Ephydroidea</taxon>
        <taxon>Drosophilidae</taxon>
        <taxon>Drosophila</taxon>
        <taxon>Sophophora</taxon>
    </lineage>
</organism>
<dbReference type="GeneID" id="6507887"/>
<reference evidence="1 2" key="1">
    <citation type="journal article" date="2007" name="Nature">
        <title>Evolution of genes and genomes on the Drosophila phylogeny.</title>
        <authorList>
            <consortium name="Drosophila 12 Genomes Consortium"/>
            <person name="Clark A.G."/>
            <person name="Eisen M.B."/>
            <person name="Smith D.R."/>
            <person name="Bergman C.M."/>
            <person name="Oliver B."/>
            <person name="Markow T.A."/>
            <person name="Kaufman T.C."/>
            <person name="Kellis M."/>
            <person name="Gelbart W."/>
            <person name="Iyer V.N."/>
            <person name="Pollard D.A."/>
            <person name="Sackton T.B."/>
            <person name="Larracuente A.M."/>
            <person name="Singh N.D."/>
            <person name="Abad J.P."/>
            <person name="Abt D.N."/>
            <person name="Adryan B."/>
            <person name="Aguade M."/>
            <person name="Akashi H."/>
            <person name="Anderson W.W."/>
            <person name="Aquadro C.F."/>
            <person name="Ardell D.H."/>
            <person name="Arguello R."/>
            <person name="Artieri C.G."/>
            <person name="Barbash D.A."/>
            <person name="Barker D."/>
            <person name="Barsanti P."/>
            <person name="Batterham P."/>
            <person name="Batzoglou S."/>
            <person name="Begun D."/>
            <person name="Bhutkar A."/>
            <person name="Blanco E."/>
            <person name="Bosak S.A."/>
            <person name="Bradley R.K."/>
            <person name="Brand A.D."/>
            <person name="Brent M.R."/>
            <person name="Brooks A.N."/>
            <person name="Brown R.H."/>
            <person name="Butlin R.K."/>
            <person name="Caggese C."/>
            <person name="Calvi B.R."/>
            <person name="Bernardo de Carvalho A."/>
            <person name="Caspi A."/>
            <person name="Castrezana S."/>
            <person name="Celniker S.E."/>
            <person name="Chang J.L."/>
            <person name="Chapple C."/>
            <person name="Chatterji S."/>
            <person name="Chinwalla A."/>
            <person name="Civetta A."/>
            <person name="Clifton S.W."/>
            <person name="Comeron J.M."/>
            <person name="Costello J.C."/>
            <person name="Coyne J.A."/>
            <person name="Daub J."/>
            <person name="David R.G."/>
            <person name="Delcher A.L."/>
            <person name="Delehaunty K."/>
            <person name="Do C.B."/>
            <person name="Ebling H."/>
            <person name="Edwards K."/>
            <person name="Eickbush T."/>
            <person name="Evans J.D."/>
            <person name="Filipski A."/>
            <person name="Findeiss S."/>
            <person name="Freyhult E."/>
            <person name="Fulton L."/>
            <person name="Fulton R."/>
            <person name="Garcia A.C."/>
            <person name="Gardiner A."/>
            <person name="Garfield D.A."/>
            <person name="Garvin B.E."/>
            <person name="Gibson G."/>
            <person name="Gilbert D."/>
            <person name="Gnerre S."/>
            <person name="Godfrey J."/>
            <person name="Good R."/>
            <person name="Gotea V."/>
            <person name="Gravely B."/>
            <person name="Greenberg A.J."/>
            <person name="Griffiths-Jones S."/>
            <person name="Gross S."/>
            <person name="Guigo R."/>
            <person name="Gustafson E.A."/>
            <person name="Haerty W."/>
            <person name="Hahn M.W."/>
            <person name="Halligan D.L."/>
            <person name="Halpern A.L."/>
            <person name="Halter G.M."/>
            <person name="Han M.V."/>
            <person name="Heger A."/>
            <person name="Hillier L."/>
            <person name="Hinrichs A.S."/>
            <person name="Holmes I."/>
            <person name="Hoskins R.A."/>
            <person name="Hubisz M.J."/>
            <person name="Hultmark D."/>
            <person name="Huntley M.A."/>
            <person name="Jaffe D.B."/>
            <person name="Jagadeeshan S."/>
            <person name="Jeck W.R."/>
            <person name="Johnson J."/>
            <person name="Jones C.D."/>
            <person name="Jordan W.C."/>
            <person name="Karpen G.H."/>
            <person name="Kataoka E."/>
            <person name="Keightley P.D."/>
            <person name="Kheradpour P."/>
            <person name="Kirkness E.F."/>
            <person name="Koerich L.B."/>
            <person name="Kristiansen K."/>
            <person name="Kudrna D."/>
            <person name="Kulathinal R.J."/>
            <person name="Kumar S."/>
            <person name="Kwok R."/>
            <person name="Lander E."/>
            <person name="Langley C.H."/>
            <person name="Lapoint R."/>
            <person name="Lazzaro B.P."/>
            <person name="Lee S.J."/>
            <person name="Levesque L."/>
            <person name="Li R."/>
            <person name="Lin C.F."/>
            <person name="Lin M.F."/>
            <person name="Lindblad-Toh K."/>
            <person name="Llopart A."/>
            <person name="Long M."/>
            <person name="Low L."/>
            <person name="Lozovsky E."/>
            <person name="Lu J."/>
            <person name="Luo M."/>
            <person name="Machado C.A."/>
            <person name="Makalowski W."/>
            <person name="Marzo M."/>
            <person name="Matsuda M."/>
            <person name="Matzkin L."/>
            <person name="McAllister B."/>
            <person name="McBride C.S."/>
            <person name="McKernan B."/>
            <person name="McKernan K."/>
            <person name="Mendez-Lago M."/>
            <person name="Minx P."/>
            <person name="Mollenhauer M.U."/>
            <person name="Montooth K."/>
            <person name="Mount S.M."/>
            <person name="Mu X."/>
            <person name="Myers E."/>
            <person name="Negre B."/>
            <person name="Newfeld S."/>
            <person name="Nielsen R."/>
            <person name="Noor M.A."/>
            <person name="O'Grady P."/>
            <person name="Pachter L."/>
            <person name="Papaceit M."/>
            <person name="Parisi M.J."/>
            <person name="Parisi M."/>
            <person name="Parts L."/>
            <person name="Pedersen J.S."/>
            <person name="Pesole G."/>
            <person name="Phillippy A.M."/>
            <person name="Ponting C.P."/>
            <person name="Pop M."/>
            <person name="Porcelli D."/>
            <person name="Powell J.R."/>
            <person name="Prohaska S."/>
            <person name="Pruitt K."/>
            <person name="Puig M."/>
            <person name="Quesneville H."/>
            <person name="Ram K.R."/>
            <person name="Rand D."/>
            <person name="Rasmussen M.D."/>
            <person name="Reed L.K."/>
            <person name="Reenan R."/>
            <person name="Reily A."/>
            <person name="Remington K.A."/>
            <person name="Rieger T.T."/>
            <person name="Ritchie M.G."/>
            <person name="Robin C."/>
            <person name="Rogers Y.H."/>
            <person name="Rohde C."/>
            <person name="Rozas J."/>
            <person name="Rubenfield M.J."/>
            <person name="Ruiz A."/>
            <person name="Russo S."/>
            <person name="Salzberg S.L."/>
            <person name="Sanchez-Gracia A."/>
            <person name="Saranga D.J."/>
            <person name="Sato H."/>
            <person name="Schaeffer S.W."/>
            <person name="Schatz M.C."/>
            <person name="Schlenke T."/>
            <person name="Schwartz R."/>
            <person name="Segarra C."/>
            <person name="Singh R.S."/>
            <person name="Sirot L."/>
            <person name="Sirota M."/>
            <person name="Sisneros N.B."/>
            <person name="Smith C.D."/>
            <person name="Smith T.F."/>
            <person name="Spieth J."/>
            <person name="Stage D.E."/>
            <person name="Stark A."/>
            <person name="Stephan W."/>
            <person name="Strausberg R.L."/>
            <person name="Strempel S."/>
            <person name="Sturgill D."/>
            <person name="Sutton G."/>
            <person name="Sutton G.G."/>
            <person name="Tao W."/>
            <person name="Teichmann S."/>
            <person name="Tobari Y.N."/>
            <person name="Tomimura Y."/>
            <person name="Tsolas J.M."/>
            <person name="Valente V.L."/>
            <person name="Venter E."/>
            <person name="Venter J.C."/>
            <person name="Vicario S."/>
            <person name="Vieira F.G."/>
            <person name="Vilella A.J."/>
            <person name="Villasante A."/>
            <person name="Walenz B."/>
            <person name="Wang J."/>
            <person name="Wasserman M."/>
            <person name="Watts T."/>
            <person name="Wilson D."/>
            <person name="Wilson R.K."/>
            <person name="Wing R.A."/>
            <person name="Wolfner M.F."/>
            <person name="Wong A."/>
            <person name="Wong G.K."/>
            <person name="Wu C.I."/>
            <person name="Wu G."/>
            <person name="Yamamoto D."/>
            <person name="Yang H.P."/>
            <person name="Yang S.P."/>
            <person name="Yorke J.A."/>
            <person name="Yoshida K."/>
            <person name="Zdobnov E."/>
            <person name="Zhang P."/>
            <person name="Zhang Y."/>
            <person name="Zimin A.V."/>
            <person name="Baldwin J."/>
            <person name="Abdouelleil A."/>
            <person name="Abdulkadir J."/>
            <person name="Abebe A."/>
            <person name="Abera B."/>
            <person name="Abreu J."/>
            <person name="Acer S.C."/>
            <person name="Aftuck L."/>
            <person name="Alexander A."/>
            <person name="An P."/>
            <person name="Anderson E."/>
            <person name="Anderson S."/>
            <person name="Arachi H."/>
            <person name="Azer M."/>
            <person name="Bachantsang P."/>
            <person name="Barry A."/>
            <person name="Bayul T."/>
            <person name="Berlin A."/>
            <person name="Bessette D."/>
            <person name="Bloom T."/>
            <person name="Blye J."/>
            <person name="Boguslavskiy L."/>
            <person name="Bonnet C."/>
            <person name="Boukhgalter B."/>
            <person name="Bourzgui I."/>
            <person name="Brown A."/>
            <person name="Cahill P."/>
            <person name="Channer S."/>
            <person name="Cheshatsang Y."/>
            <person name="Chuda L."/>
            <person name="Citroen M."/>
            <person name="Collymore A."/>
            <person name="Cooke P."/>
            <person name="Costello M."/>
            <person name="D'Aco K."/>
            <person name="Daza R."/>
            <person name="De Haan G."/>
            <person name="DeGray S."/>
            <person name="DeMaso C."/>
            <person name="Dhargay N."/>
            <person name="Dooley K."/>
            <person name="Dooley E."/>
            <person name="Doricent M."/>
            <person name="Dorje P."/>
            <person name="Dorjee K."/>
            <person name="Dupes A."/>
            <person name="Elong R."/>
            <person name="Falk J."/>
            <person name="Farina A."/>
            <person name="Faro S."/>
            <person name="Ferguson D."/>
            <person name="Fisher S."/>
            <person name="Foley C.D."/>
            <person name="Franke A."/>
            <person name="Friedrich D."/>
            <person name="Gadbois L."/>
            <person name="Gearin G."/>
            <person name="Gearin C.R."/>
            <person name="Giannoukos G."/>
            <person name="Goode T."/>
            <person name="Graham J."/>
            <person name="Grandbois E."/>
            <person name="Grewal S."/>
            <person name="Gyaltsen K."/>
            <person name="Hafez N."/>
            <person name="Hagos B."/>
            <person name="Hall J."/>
            <person name="Henson C."/>
            <person name="Hollinger A."/>
            <person name="Honan T."/>
            <person name="Huard M.D."/>
            <person name="Hughes L."/>
            <person name="Hurhula B."/>
            <person name="Husby M.E."/>
            <person name="Kamat A."/>
            <person name="Kanga B."/>
            <person name="Kashin S."/>
            <person name="Khazanovich D."/>
            <person name="Kisner P."/>
            <person name="Lance K."/>
            <person name="Lara M."/>
            <person name="Lee W."/>
            <person name="Lennon N."/>
            <person name="Letendre F."/>
            <person name="LeVine R."/>
            <person name="Lipovsky A."/>
            <person name="Liu X."/>
            <person name="Liu J."/>
            <person name="Liu S."/>
            <person name="Lokyitsang T."/>
            <person name="Lokyitsang Y."/>
            <person name="Lubonja R."/>
            <person name="Lui A."/>
            <person name="MacDonald P."/>
            <person name="Magnisalis V."/>
            <person name="Maru K."/>
            <person name="Matthews C."/>
            <person name="McCusker W."/>
            <person name="McDonough S."/>
            <person name="Mehta T."/>
            <person name="Meldrim J."/>
            <person name="Meneus L."/>
            <person name="Mihai O."/>
            <person name="Mihalev A."/>
            <person name="Mihova T."/>
            <person name="Mittelman R."/>
            <person name="Mlenga V."/>
            <person name="Montmayeur A."/>
            <person name="Mulrain L."/>
            <person name="Navidi A."/>
            <person name="Naylor J."/>
            <person name="Negash T."/>
            <person name="Nguyen T."/>
            <person name="Nguyen N."/>
            <person name="Nicol R."/>
            <person name="Norbu C."/>
            <person name="Norbu N."/>
            <person name="Novod N."/>
            <person name="O'Neill B."/>
            <person name="Osman S."/>
            <person name="Markiewicz E."/>
            <person name="Oyono O.L."/>
            <person name="Patti C."/>
            <person name="Phunkhang P."/>
            <person name="Pierre F."/>
            <person name="Priest M."/>
            <person name="Raghuraman S."/>
            <person name="Rege F."/>
            <person name="Reyes R."/>
            <person name="Rise C."/>
            <person name="Rogov P."/>
            <person name="Ross K."/>
            <person name="Ryan E."/>
            <person name="Settipalli S."/>
            <person name="Shea T."/>
            <person name="Sherpa N."/>
            <person name="Shi L."/>
            <person name="Shih D."/>
            <person name="Sparrow T."/>
            <person name="Spaulding J."/>
            <person name="Stalker J."/>
            <person name="Stange-Thomann N."/>
            <person name="Stavropoulos S."/>
            <person name="Stone C."/>
            <person name="Strader C."/>
            <person name="Tesfaye S."/>
            <person name="Thomson T."/>
            <person name="Thoulutsang Y."/>
            <person name="Thoulutsang D."/>
            <person name="Topham K."/>
            <person name="Topping I."/>
            <person name="Tsamla T."/>
            <person name="Vassiliev H."/>
            <person name="Vo A."/>
            <person name="Wangchuk T."/>
            <person name="Wangdi T."/>
            <person name="Weiand M."/>
            <person name="Wilkinson J."/>
            <person name="Wilson A."/>
            <person name="Yadav S."/>
            <person name="Young G."/>
            <person name="Yu Q."/>
            <person name="Zembek L."/>
            <person name="Zhong D."/>
            <person name="Zimmer A."/>
            <person name="Zwirko Z."/>
            <person name="Jaffe D.B."/>
            <person name="Alvarez P."/>
            <person name="Brockman W."/>
            <person name="Butler J."/>
            <person name="Chin C."/>
            <person name="Gnerre S."/>
            <person name="Grabherr M."/>
            <person name="Kleber M."/>
            <person name="Mauceli E."/>
            <person name="MacCallum I."/>
        </authorList>
    </citation>
    <scope>NUCLEOTIDE SEQUENCE [LARGE SCALE GENOMIC DNA]</scope>
    <source>
        <strain evidence="2">Tucson 14024-0371.13</strain>
    </source>
</reference>
<evidence type="ECO:0000313" key="1">
    <source>
        <dbReference type="EMBL" id="EDV39334.1"/>
    </source>
</evidence>
<dbReference type="EMBL" id="CH902618">
    <property type="protein sequence ID" value="EDV39334.1"/>
    <property type="molecule type" value="Genomic_DNA"/>
</dbReference>
<dbReference type="OMA" id="RKGHTII"/>
<dbReference type="KEGG" id="dan:6507887"/>
<name>B3M400_DROAN</name>
<dbReference type="HOGENOM" id="CLU_1645474_0_0_1"/>